<dbReference type="GO" id="GO:0005737">
    <property type="term" value="C:cytoplasm"/>
    <property type="evidence" value="ECO:0007669"/>
    <property type="project" value="UniProtKB-SubCell"/>
</dbReference>
<dbReference type="PROSITE" id="PS51101">
    <property type="entry name" value="PTS_EIIB_TYPE_4"/>
    <property type="match status" value="1"/>
</dbReference>
<evidence type="ECO:0000256" key="1">
    <source>
        <dbReference type="ARBA" id="ARBA00004496"/>
    </source>
</evidence>
<reference evidence="9 10" key="1">
    <citation type="journal article" date="2016" name="Nat. Commun.">
        <title>Thousands of microbial genomes shed light on interconnected biogeochemical processes in an aquifer system.</title>
        <authorList>
            <person name="Anantharaman K."/>
            <person name="Brown C.T."/>
            <person name="Hug L.A."/>
            <person name="Sharon I."/>
            <person name="Castelle C.J."/>
            <person name="Probst A.J."/>
            <person name="Thomas B.C."/>
            <person name="Singh A."/>
            <person name="Wilkins M.J."/>
            <person name="Karaoz U."/>
            <person name="Brodie E.L."/>
            <person name="Williams K.H."/>
            <person name="Hubbard S.S."/>
            <person name="Banfield J.F."/>
        </authorList>
    </citation>
    <scope>NUCLEOTIDE SEQUENCE [LARGE SCALE GENOMIC DNA]</scope>
</reference>
<dbReference type="InterPro" id="IPR036667">
    <property type="entry name" value="PTS_IIB_sorbose-sp_sf"/>
</dbReference>
<comment type="caution">
    <text evidence="9">The sequence shown here is derived from an EMBL/GenBank/DDBJ whole genome shotgun (WGS) entry which is preliminary data.</text>
</comment>
<sequence>MKILRIDDRLIHGQVVAGWVRPLGIQVLVLASDDISQDEWACTAYSMAIPEGIKFLCVSIAKCTEIILSQEVKRTMIVVGSVPDAHELIKYGLPVKEITIGGLSYREGTREISSYIYFAPEDIVATAQIYNMGIKVIGKQLPNSSPIDIVKVLAGVKQ</sequence>
<dbReference type="Pfam" id="PF03830">
    <property type="entry name" value="PTSIIB_sorb"/>
    <property type="match status" value="1"/>
</dbReference>
<keyword evidence="7" id="KW-0418">Kinase</keyword>
<keyword evidence="4" id="KW-0762">Sugar transport</keyword>
<keyword evidence="6" id="KW-0598">Phosphotransferase system</keyword>
<evidence type="ECO:0000313" key="9">
    <source>
        <dbReference type="EMBL" id="OGC42763.1"/>
    </source>
</evidence>
<evidence type="ECO:0000256" key="4">
    <source>
        <dbReference type="ARBA" id="ARBA00022597"/>
    </source>
</evidence>
<keyword evidence="2" id="KW-0813">Transport</keyword>
<dbReference type="EMBL" id="MEUM01000051">
    <property type="protein sequence ID" value="OGC42763.1"/>
    <property type="molecule type" value="Genomic_DNA"/>
</dbReference>
<evidence type="ECO:0000256" key="5">
    <source>
        <dbReference type="ARBA" id="ARBA00022679"/>
    </source>
</evidence>
<dbReference type="Proteomes" id="UP000177025">
    <property type="component" value="Unassembled WGS sequence"/>
</dbReference>
<dbReference type="AlphaFoldDB" id="A0A1F4UEV3"/>
<evidence type="ECO:0000313" key="10">
    <source>
        <dbReference type="Proteomes" id="UP000177025"/>
    </source>
</evidence>
<evidence type="ECO:0000256" key="2">
    <source>
        <dbReference type="ARBA" id="ARBA00022448"/>
    </source>
</evidence>
<organism evidence="9 10">
    <name type="scientific">candidate division WOR-3 bacterium RBG_13_43_14</name>
    <dbReference type="NCBI Taxonomy" id="1802590"/>
    <lineage>
        <taxon>Bacteria</taxon>
        <taxon>Bacteria division WOR-3</taxon>
    </lineage>
</organism>
<dbReference type="GO" id="GO:0008982">
    <property type="term" value="F:protein-N(PI)-phosphohistidine-sugar phosphotransferase activity"/>
    <property type="evidence" value="ECO:0007669"/>
    <property type="project" value="InterPro"/>
</dbReference>
<dbReference type="InterPro" id="IPR004720">
    <property type="entry name" value="PTS_IIB_sorbose-sp"/>
</dbReference>
<keyword evidence="5" id="KW-0808">Transferase</keyword>
<gene>
    <name evidence="9" type="ORF">A2Y85_05000</name>
</gene>
<dbReference type="SUPFAM" id="SSF52728">
    <property type="entry name" value="PTS IIb component"/>
    <property type="match status" value="1"/>
</dbReference>
<evidence type="ECO:0000259" key="8">
    <source>
        <dbReference type="PROSITE" id="PS51101"/>
    </source>
</evidence>
<evidence type="ECO:0000256" key="6">
    <source>
        <dbReference type="ARBA" id="ARBA00022683"/>
    </source>
</evidence>
<name>A0A1F4UEV3_UNCW3</name>
<dbReference type="GO" id="GO:0009401">
    <property type="term" value="P:phosphoenolpyruvate-dependent sugar phosphotransferase system"/>
    <property type="evidence" value="ECO:0007669"/>
    <property type="project" value="UniProtKB-KW"/>
</dbReference>
<dbReference type="Gene3D" id="3.40.35.10">
    <property type="entry name" value="Phosphotransferase system, sorbose subfamily IIB component"/>
    <property type="match status" value="1"/>
</dbReference>
<dbReference type="GO" id="GO:0016301">
    <property type="term" value="F:kinase activity"/>
    <property type="evidence" value="ECO:0007669"/>
    <property type="project" value="UniProtKB-KW"/>
</dbReference>
<protein>
    <recommendedName>
        <fullName evidence="8">PTS EIIB type-4 domain-containing protein</fullName>
    </recommendedName>
</protein>
<keyword evidence="3" id="KW-0963">Cytoplasm</keyword>
<proteinExistence type="predicted"/>
<evidence type="ECO:0000256" key="3">
    <source>
        <dbReference type="ARBA" id="ARBA00022490"/>
    </source>
</evidence>
<evidence type="ECO:0000256" key="7">
    <source>
        <dbReference type="ARBA" id="ARBA00022777"/>
    </source>
</evidence>
<comment type="subcellular location">
    <subcellularLocation>
        <location evidence="1">Cytoplasm</location>
    </subcellularLocation>
</comment>
<feature type="domain" description="PTS EIIB type-4" evidence="8">
    <location>
        <begin position="1"/>
        <end position="158"/>
    </location>
</feature>
<accession>A0A1F4UEV3</accession>